<feature type="domain" description="Aminotransferase class I/classII large" evidence="9">
    <location>
        <begin position="80"/>
        <end position="445"/>
    </location>
</feature>
<dbReference type="PANTHER" id="PTHR11879">
    <property type="entry name" value="ASPARTATE AMINOTRANSFERASE"/>
    <property type="match status" value="1"/>
</dbReference>
<dbReference type="FunFam" id="3.40.640.10:FF:000015">
    <property type="entry name" value="Aspartate aminotransferase"/>
    <property type="match status" value="1"/>
</dbReference>
<dbReference type="Pfam" id="PF00155">
    <property type="entry name" value="Aminotran_1_2"/>
    <property type="match status" value="1"/>
</dbReference>
<comment type="miscellaneous">
    <text evidence="8">In eukaryotes there are cytoplasmic, mitochondrial and chloroplastic isozymes.</text>
</comment>
<dbReference type="RefSeq" id="XP_008784799.2">
    <property type="nucleotide sequence ID" value="XM_008786577.3"/>
</dbReference>
<dbReference type="CDD" id="cd00609">
    <property type="entry name" value="AAT_like"/>
    <property type="match status" value="1"/>
</dbReference>
<evidence type="ECO:0000259" key="9">
    <source>
        <dbReference type="Pfam" id="PF00155"/>
    </source>
</evidence>
<protein>
    <recommendedName>
        <fullName evidence="8">Aspartate aminotransferase</fullName>
        <ecNumber evidence="8">2.6.1.1</ecNumber>
    </recommendedName>
</protein>
<dbReference type="AlphaFoldDB" id="A0A8B7BT85"/>
<dbReference type="InterPro" id="IPR004838">
    <property type="entry name" value="NHTrfase_class1_PyrdxlP-BS"/>
</dbReference>
<reference evidence="11" key="2">
    <citation type="submission" date="2025-08" db="UniProtKB">
        <authorList>
            <consortium name="RefSeq"/>
        </authorList>
    </citation>
    <scope>IDENTIFICATION</scope>
    <source>
        <tissue evidence="11">Young leaves</tissue>
    </source>
</reference>
<evidence type="ECO:0000256" key="7">
    <source>
        <dbReference type="ARBA" id="ARBA00049185"/>
    </source>
</evidence>
<evidence type="ECO:0000256" key="2">
    <source>
        <dbReference type="ARBA" id="ARBA00007441"/>
    </source>
</evidence>
<proteinExistence type="inferred from homology"/>
<accession>A0A8B7BT85</accession>
<evidence type="ECO:0000256" key="5">
    <source>
        <dbReference type="ARBA" id="ARBA00022679"/>
    </source>
</evidence>
<comment type="cofactor">
    <cofactor evidence="1">
        <name>pyridoxal 5'-phosphate</name>
        <dbReference type="ChEBI" id="CHEBI:597326"/>
    </cofactor>
</comment>
<evidence type="ECO:0000256" key="8">
    <source>
        <dbReference type="RuleBase" id="RU000480"/>
    </source>
</evidence>
<dbReference type="InterPro" id="IPR004839">
    <property type="entry name" value="Aminotransferase_I/II_large"/>
</dbReference>
<evidence type="ECO:0000256" key="1">
    <source>
        <dbReference type="ARBA" id="ARBA00001933"/>
    </source>
</evidence>
<evidence type="ECO:0000256" key="4">
    <source>
        <dbReference type="ARBA" id="ARBA00022576"/>
    </source>
</evidence>
<gene>
    <name evidence="11" type="primary">LOC103703655</name>
</gene>
<dbReference type="NCBIfam" id="NF006719">
    <property type="entry name" value="PRK09257.1"/>
    <property type="match status" value="1"/>
</dbReference>
<reference evidence="10" key="1">
    <citation type="journal article" date="2019" name="Nat. Commun.">
        <title>Genome-wide association mapping of date palm fruit traits.</title>
        <authorList>
            <person name="Hazzouri K.M."/>
            <person name="Gros-Balthazard M."/>
            <person name="Flowers J.M."/>
            <person name="Copetti D."/>
            <person name="Lemansour A."/>
            <person name="Lebrun M."/>
            <person name="Masmoudi K."/>
            <person name="Ferrand S."/>
            <person name="Dhar M.I."/>
            <person name="Fresquez Z.A."/>
            <person name="Rosas U."/>
            <person name="Zhang J."/>
            <person name="Talag J."/>
            <person name="Lee S."/>
            <person name="Kudrna D."/>
            <person name="Powell R.F."/>
            <person name="Leitch I.J."/>
            <person name="Krueger R.R."/>
            <person name="Wing R.A."/>
            <person name="Amiri K.M.A."/>
            <person name="Purugganan M.D."/>
        </authorList>
    </citation>
    <scope>NUCLEOTIDE SEQUENCE [LARGE SCALE GENOMIC DNA]</scope>
    <source>
        <strain evidence="10">cv. Khalas</strain>
    </source>
</reference>
<dbReference type="GO" id="GO:0004069">
    <property type="term" value="F:L-aspartate:2-oxoglutarate aminotransferase activity"/>
    <property type="evidence" value="ECO:0007669"/>
    <property type="project" value="UniProtKB-EC"/>
</dbReference>
<dbReference type="GO" id="GO:0006520">
    <property type="term" value="P:amino acid metabolic process"/>
    <property type="evidence" value="ECO:0007669"/>
    <property type="project" value="InterPro"/>
</dbReference>
<dbReference type="EC" id="2.6.1.1" evidence="8"/>
<comment type="catalytic activity">
    <reaction evidence="7 8">
        <text>L-aspartate + 2-oxoglutarate = oxaloacetate + L-glutamate</text>
        <dbReference type="Rhea" id="RHEA:21824"/>
        <dbReference type="ChEBI" id="CHEBI:16452"/>
        <dbReference type="ChEBI" id="CHEBI:16810"/>
        <dbReference type="ChEBI" id="CHEBI:29985"/>
        <dbReference type="ChEBI" id="CHEBI:29991"/>
        <dbReference type="EC" id="2.6.1.1"/>
    </reaction>
</comment>
<dbReference type="KEGG" id="pda:103703655"/>
<dbReference type="InterPro" id="IPR000796">
    <property type="entry name" value="Asp_trans"/>
</dbReference>
<comment type="subunit">
    <text evidence="3 8">Homodimer.</text>
</comment>
<dbReference type="PROSITE" id="PS00105">
    <property type="entry name" value="AA_TRANSFER_CLASS_1"/>
    <property type="match status" value="1"/>
</dbReference>
<keyword evidence="10" id="KW-1185">Reference proteome</keyword>
<keyword evidence="5 8" id="KW-0808">Transferase</keyword>
<dbReference type="PANTHER" id="PTHR11879:SF46">
    <property type="entry name" value="ASPARTATE AMINOTRANSFERASE, CYTOPLASMIC"/>
    <property type="match status" value="1"/>
</dbReference>
<dbReference type="Gene3D" id="3.40.640.10">
    <property type="entry name" value="Type I PLP-dependent aspartate aminotransferase-like (Major domain)"/>
    <property type="match status" value="1"/>
</dbReference>
<sequence length="453" mass="50268">MASEMVPLALSPSTIVIREHPKSIRVGKRTGSLLFKAKAFGPNSTVVAPNGSRFEGVTSGPPDPYYELLEAFEADTSDTKVNLWVRAYRVELQPFVLNVVKKAEKLMLEKGEDKEYLPMDGLAEFNKVTAELLFGANNPVIQEGRVATVQALSGTGALHLAAAFIHGNFPNAKALISSPTWSNHKTIFDDAKVPYSEYRHYDPISKQLDFDGMIADIKAAPHGSFVLLHGCAHNPTGMDPTPDQWGKIADIIQEKNHIPFFDVAYQGFASGNLDADAYAVRLFVERGLELLVAQSYGKNLGLYGERIGAINIVCSSSETAVRVKSQLKWLIRPEYSNPPLHGARIVANVVGDPALFNEWKQEVELISRRLKSLRQRLFESLSCKDRSGRDWSFIVKENGIFSLIGLNKAQIDNMRNKWHVYMIKDGRMSLGGLSLSQCEYLADAIRDSFHNVS</sequence>
<dbReference type="InterPro" id="IPR015424">
    <property type="entry name" value="PyrdxlP-dep_Trfase"/>
</dbReference>
<evidence type="ECO:0000313" key="11">
    <source>
        <dbReference type="RefSeq" id="XP_008784799.2"/>
    </source>
</evidence>
<keyword evidence="4 8" id="KW-0032">Aminotransferase</keyword>
<dbReference type="PRINTS" id="PR00799">
    <property type="entry name" value="TRANSAMINASE"/>
</dbReference>
<name>A0A8B7BT85_PHODC</name>
<dbReference type="GO" id="GO:0030170">
    <property type="term" value="F:pyridoxal phosphate binding"/>
    <property type="evidence" value="ECO:0007669"/>
    <property type="project" value="InterPro"/>
</dbReference>
<evidence type="ECO:0000256" key="6">
    <source>
        <dbReference type="ARBA" id="ARBA00022898"/>
    </source>
</evidence>
<dbReference type="SUPFAM" id="SSF53383">
    <property type="entry name" value="PLP-dependent transferases"/>
    <property type="match status" value="1"/>
</dbReference>
<comment type="similarity">
    <text evidence="2">Belongs to the class-I pyridoxal-phosphate-dependent aminotransferase family.</text>
</comment>
<dbReference type="Gene3D" id="3.90.1150.10">
    <property type="entry name" value="Aspartate Aminotransferase, domain 1"/>
    <property type="match status" value="1"/>
</dbReference>
<dbReference type="GeneID" id="103703655"/>
<keyword evidence="6" id="KW-0663">Pyridoxal phosphate</keyword>
<dbReference type="InterPro" id="IPR015422">
    <property type="entry name" value="PyrdxlP-dep_Trfase_small"/>
</dbReference>
<organism evidence="10 11">
    <name type="scientific">Phoenix dactylifera</name>
    <name type="common">Date palm</name>
    <dbReference type="NCBI Taxonomy" id="42345"/>
    <lineage>
        <taxon>Eukaryota</taxon>
        <taxon>Viridiplantae</taxon>
        <taxon>Streptophyta</taxon>
        <taxon>Embryophyta</taxon>
        <taxon>Tracheophyta</taxon>
        <taxon>Spermatophyta</taxon>
        <taxon>Magnoliopsida</taxon>
        <taxon>Liliopsida</taxon>
        <taxon>Arecaceae</taxon>
        <taxon>Coryphoideae</taxon>
        <taxon>Phoeniceae</taxon>
        <taxon>Phoenix</taxon>
    </lineage>
</organism>
<dbReference type="InterPro" id="IPR015421">
    <property type="entry name" value="PyrdxlP-dep_Trfase_major"/>
</dbReference>
<evidence type="ECO:0000313" key="10">
    <source>
        <dbReference type="Proteomes" id="UP000228380"/>
    </source>
</evidence>
<dbReference type="Proteomes" id="UP000228380">
    <property type="component" value="Chromosome 1"/>
</dbReference>
<evidence type="ECO:0000256" key="3">
    <source>
        <dbReference type="ARBA" id="ARBA00011738"/>
    </source>
</evidence>